<proteinExistence type="predicted"/>
<dbReference type="InterPro" id="IPR050695">
    <property type="entry name" value="N-acetylmuramoyl_amidase_3"/>
</dbReference>
<evidence type="ECO:0000259" key="4">
    <source>
        <dbReference type="SMART" id="SM00646"/>
    </source>
</evidence>
<accession>A0A560FPI1</accession>
<dbReference type="Pfam" id="PF01520">
    <property type="entry name" value="Amidase_3"/>
    <property type="match status" value="1"/>
</dbReference>
<dbReference type="GO" id="GO:0008745">
    <property type="term" value="F:N-acetylmuramoyl-L-alanine amidase activity"/>
    <property type="evidence" value="ECO:0007669"/>
    <property type="project" value="UniProtKB-EC"/>
</dbReference>
<dbReference type="InterPro" id="IPR002508">
    <property type="entry name" value="MurNAc-LAA_cat"/>
</dbReference>
<protein>
    <recommendedName>
        <fullName evidence="2">N-acetylmuramoyl-L-alanine amidase</fullName>
        <ecNumber evidence="2">3.5.1.28</ecNumber>
    </recommendedName>
</protein>
<evidence type="ECO:0000313" key="6">
    <source>
        <dbReference type="Proteomes" id="UP000319859"/>
    </source>
</evidence>
<comment type="catalytic activity">
    <reaction evidence="1">
        <text>Hydrolyzes the link between N-acetylmuramoyl residues and L-amino acid residues in certain cell-wall glycopeptides.</text>
        <dbReference type="EC" id="3.5.1.28"/>
    </reaction>
</comment>
<evidence type="ECO:0000313" key="5">
    <source>
        <dbReference type="EMBL" id="TWB23538.1"/>
    </source>
</evidence>
<dbReference type="GO" id="GO:0030288">
    <property type="term" value="C:outer membrane-bounded periplasmic space"/>
    <property type="evidence" value="ECO:0007669"/>
    <property type="project" value="TreeGrafter"/>
</dbReference>
<dbReference type="PANTHER" id="PTHR30404:SF0">
    <property type="entry name" value="N-ACETYLMURAMOYL-L-ALANINE AMIDASE AMIC"/>
    <property type="match status" value="1"/>
</dbReference>
<evidence type="ECO:0000256" key="3">
    <source>
        <dbReference type="ARBA" id="ARBA00022801"/>
    </source>
</evidence>
<dbReference type="CDD" id="cd02696">
    <property type="entry name" value="MurNAc-LAA"/>
    <property type="match status" value="1"/>
</dbReference>
<keyword evidence="3" id="KW-0378">Hydrolase</keyword>
<dbReference type="GO" id="GO:0009253">
    <property type="term" value="P:peptidoglycan catabolic process"/>
    <property type="evidence" value="ECO:0007669"/>
    <property type="project" value="InterPro"/>
</dbReference>
<dbReference type="Proteomes" id="UP000319859">
    <property type="component" value="Unassembled WGS sequence"/>
</dbReference>
<dbReference type="EMBL" id="VITN01000002">
    <property type="protein sequence ID" value="TWB23538.1"/>
    <property type="molecule type" value="Genomic_DNA"/>
</dbReference>
<sequence>MSASGRRHRLFWGHRGTWRAALAGTLAGTLSLISVVIPMTVSAGSLGTIDMAQAQVAQAQVLRVPSAPKRSAVLAVRLGLQGDETRFVLEMSERTDYRVATSVSPTRVVIDLPAVNWQAALPGAGRGLVKAVRMTSSLTGSAQVVLETDGPVRVANADFLPARDGHPPRLVLDLAHADLGSLMAAVAGPSAPPPPRAEEKAVAMLPEAPPPGVPPVGAAVVPAANRVGALPTLPPDPPPPPKAAPVVMVPPAPGAKPTLRDRTPLIVLDPGHGGDDPGATSVTGAYEKDITLAMARAVARALEATGRYRVALTRDSDVFIPLRERPGKARALGADLFISLHADIVVGRPVRGLSVYTLSDKATDREADMLAQRENRSDAIVGMDLADQSAQVASILIDLAQRDTRNQSRRLANLVVESVGRDITLLNSPLRSAGFAVLTAPDVPAILVEMGYLSHPTDARLLATDSHRRRFAADLVRAIDGYFGPRRAPTRK</sequence>
<reference evidence="5 6" key="1">
    <citation type="submission" date="2019-06" db="EMBL/GenBank/DDBJ databases">
        <title>Genomic Encyclopedia of Type Strains, Phase IV (KMG-V): Genome sequencing to study the core and pangenomes of soil and plant-associated prokaryotes.</title>
        <authorList>
            <person name="Whitman W."/>
        </authorList>
    </citation>
    <scope>NUCLEOTIDE SEQUENCE [LARGE SCALE GENOMIC DNA]</scope>
    <source>
        <strain evidence="5 6">BR 11880</strain>
    </source>
</reference>
<organism evidence="5 6">
    <name type="scientific">Nitrospirillum amazonense</name>
    <dbReference type="NCBI Taxonomy" id="28077"/>
    <lineage>
        <taxon>Bacteria</taxon>
        <taxon>Pseudomonadati</taxon>
        <taxon>Pseudomonadota</taxon>
        <taxon>Alphaproteobacteria</taxon>
        <taxon>Rhodospirillales</taxon>
        <taxon>Azospirillaceae</taxon>
        <taxon>Nitrospirillum</taxon>
    </lineage>
</organism>
<dbReference type="SMART" id="SM00646">
    <property type="entry name" value="Ami_3"/>
    <property type="match status" value="1"/>
</dbReference>
<comment type="caution">
    <text evidence="5">The sequence shown here is derived from an EMBL/GenBank/DDBJ whole genome shotgun (WGS) entry which is preliminary data.</text>
</comment>
<dbReference type="SUPFAM" id="SSF53187">
    <property type="entry name" value="Zn-dependent exopeptidases"/>
    <property type="match status" value="1"/>
</dbReference>
<dbReference type="Gene3D" id="3.40.630.40">
    <property type="entry name" value="Zn-dependent exopeptidases"/>
    <property type="match status" value="1"/>
</dbReference>
<evidence type="ECO:0000256" key="1">
    <source>
        <dbReference type="ARBA" id="ARBA00001561"/>
    </source>
</evidence>
<dbReference type="Gene3D" id="2.60.40.3500">
    <property type="match status" value="1"/>
</dbReference>
<dbReference type="EC" id="3.5.1.28" evidence="2"/>
<name>A0A560FPI1_9PROT</name>
<dbReference type="Pfam" id="PF11741">
    <property type="entry name" value="AMIN"/>
    <property type="match status" value="1"/>
</dbReference>
<feature type="domain" description="MurNAc-LAA" evidence="4">
    <location>
        <begin position="326"/>
        <end position="480"/>
    </location>
</feature>
<dbReference type="PANTHER" id="PTHR30404">
    <property type="entry name" value="N-ACETYLMURAMOYL-L-ALANINE AMIDASE"/>
    <property type="match status" value="1"/>
</dbReference>
<dbReference type="AlphaFoldDB" id="A0A560FPI1"/>
<evidence type="ECO:0000256" key="2">
    <source>
        <dbReference type="ARBA" id="ARBA00011901"/>
    </source>
</evidence>
<gene>
    <name evidence="5" type="ORF">FBZ89_102294</name>
</gene>
<dbReference type="InterPro" id="IPR021731">
    <property type="entry name" value="AMIN_dom"/>
</dbReference>